<feature type="signal peptide" evidence="1">
    <location>
        <begin position="1"/>
        <end position="22"/>
    </location>
</feature>
<name>A0A848FEX3_9BURK</name>
<dbReference type="Gene3D" id="2.50.20.10">
    <property type="entry name" value="Lipoprotein localisation LolA/LolB/LppX"/>
    <property type="match status" value="1"/>
</dbReference>
<evidence type="ECO:0000313" key="2">
    <source>
        <dbReference type="EMBL" id="NML16700.1"/>
    </source>
</evidence>
<accession>A0A848FEX3</accession>
<evidence type="ECO:0000313" key="3">
    <source>
        <dbReference type="Proteomes" id="UP000574067"/>
    </source>
</evidence>
<dbReference type="AlphaFoldDB" id="A0A848FEX3"/>
<keyword evidence="3" id="KW-1185">Reference proteome</keyword>
<dbReference type="InterPro" id="IPR010752">
    <property type="entry name" value="DUF1329"/>
</dbReference>
<dbReference type="Proteomes" id="UP000574067">
    <property type="component" value="Unassembled WGS sequence"/>
</dbReference>
<keyword evidence="1" id="KW-0732">Signal</keyword>
<organism evidence="2 3">
    <name type="scientific">Azohydromonas caseinilytica</name>
    <dbReference type="NCBI Taxonomy" id="2728836"/>
    <lineage>
        <taxon>Bacteria</taxon>
        <taxon>Pseudomonadati</taxon>
        <taxon>Pseudomonadota</taxon>
        <taxon>Betaproteobacteria</taxon>
        <taxon>Burkholderiales</taxon>
        <taxon>Sphaerotilaceae</taxon>
        <taxon>Azohydromonas</taxon>
    </lineage>
</organism>
<dbReference type="RefSeq" id="WP_169161605.1">
    <property type="nucleotide sequence ID" value="NZ_JABBFW010000012.1"/>
</dbReference>
<sequence length="457" mass="50656">MKMSFSMAVVAAGLLAAGSAAAKVGAAEAERLGKDLTCVGAEKAGNKDGTIPEFSGKWQGTPPGLKYTPHVGQHPVDPYPDDKPLFSITAENLEQYAAQLSEGQKVLFAKLPKTYRIPVYPGRRDFRYPDAVCEIARKNALEAEVTHNGLAVKAYKGALPFPIPKSGIEALYNSLLPSRAFNESITRDFANVLPGGAITWGRATNNNLDNTNDPAQRGKPMEGVMAYSRNAVLLPEREKGNVNVSAEPLNFATNKRLAWNYDPGTRRVRQLPEYGFDQPLNGTSGKLTIDADRLFNGSPERYDWKLVGKREMFIPANAYRIHANTVKYADLIKPAHPNPEYLRYELRRVWVVEGTLKEGFRHMFGKRVLFLDEDTGQAVMSDFYDARGTLWQHAFINYYYSPDINAWHAGTSFYFDLNSGGYIAYNLFQEAKLGPVLNKGNLTPAMFTPEAARTAGN</sequence>
<dbReference type="CDD" id="cd16329">
    <property type="entry name" value="LolA_like"/>
    <property type="match status" value="1"/>
</dbReference>
<proteinExistence type="predicted"/>
<evidence type="ECO:0000256" key="1">
    <source>
        <dbReference type="SAM" id="SignalP"/>
    </source>
</evidence>
<protein>
    <submittedName>
        <fullName evidence="2">DUF1329 domain-containing protein</fullName>
    </submittedName>
</protein>
<comment type="caution">
    <text evidence="2">The sequence shown here is derived from an EMBL/GenBank/DDBJ whole genome shotgun (WGS) entry which is preliminary data.</text>
</comment>
<dbReference type="EMBL" id="JABBFW010000012">
    <property type="protein sequence ID" value="NML16700.1"/>
    <property type="molecule type" value="Genomic_DNA"/>
</dbReference>
<feature type="chain" id="PRO_5032829365" evidence="1">
    <location>
        <begin position="23"/>
        <end position="457"/>
    </location>
</feature>
<dbReference type="Pfam" id="PF07044">
    <property type="entry name" value="DUF1329"/>
    <property type="match status" value="1"/>
</dbReference>
<reference evidence="2 3" key="1">
    <citation type="submission" date="2020-04" db="EMBL/GenBank/DDBJ databases">
        <title>Azohydromonas sp. isolated from soil.</title>
        <authorList>
            <person name="Dahal R.H."/>
        </authorList>
    </citation>
    <scope>NUCLEOTIDE SEQUENCE [LARGE SCALE GENOMIC DNA]</scope>
    <source>
        <strain evidence="2 3">G-1-1-14</strain>
    </source>
</reference>
<gene>
    <name evidence="2" type="ORF">HHL10_17090</name>
</gene>